<comment type="caution">
    <text evidence="2">The sequence shown here is derived from an EMBL/GenBank/DDBJ whole genome shotgun (WGS) entry which is preliminary data.</text>
</comment>
<sequence>MKGRPRVSSAGRSWLRPLLPGPRASRPRPSRGGLTTPAHGTRIHSAGPLHRSVPTEPRLLALLEAPARRGKEGRRPASDPTGRFQLPARPGSRTTARRHPGVFPSPAVTLRCCGTRGWHAFLSKF</sequence>
<evidence type="ECO:0000256" key="1">
    <source>
        <dbReference type="SAM" id="MobiDB-lite"/>
    </source>
</evidence>
<name>A0AAV7SB22_PLEWA</name>
<reference evidence="2" key="1">
    <citation type="journal article" date="2022" name="bioRxiv">
        <title>Sequencing and chromosome-scale assembly of the giantPleurodeles waltlgenome.</title>
        <authorList>
            <person name="Brown T."/>
            <person name="Elewa A."/>
            <person name="Iarovenko S."/>
            <person name="Subramanian E."/>
            <person name="Araus A.J."/>
            <person name="Petzold A."/>
            <person name="Susuki M."/>
            <person name="Suzuki K.-i.T."/>
            <person name="Hayashi T."/>
            <person name="Toyoda A."/>
            <person name="Oliveira C."/>
            <person name="Osipova E."/>
            <person name="Leigh N.D."/>
            <person name="Simon A."/>
            <person name="Yun M.H."/>
        </authorList>
    </citation>
    <scope>NUCLEOTIDE SEQUENCE</scope>
    <source>
        <strain evidence="2">20211129_DDA</strain>
        <tissue evidence="2">Liver</tissue>
    </source>
</reference>
<organism evidence="2 3">
    <name type="scientific">Pleurodeles waltl</name>
    <name type="common">Iberian ribbed newt</name>
    <dbReference type="NCBI Taxonomy" id="8319"/>
    <lineage>
        <taxon>Eukaryota</taxon>
        <taxon>Metazoa</taxon>
        <taxon>Chordata</taxon>
        <taxon>Craniata</taxon>
        <taxon>Vertebrata</taxon>
        <taxon>Euteleostomi</taxon>
        <taxon>Amphibia</taxon>
        <taxon>Batrachia</taxon>
        <taxon>Caudata</taxon>
        <taxon>Salamandroidea</taxon>
        <taxon>Salamandridae</taxon>
        <taxon>Pleurodelinae</taxon>
        <taxon>Pleurodeles</taxon>
    </lineage>
</organism>
<feature type="region of interest" description="Disordered" evidence="1">
    <location>
        <begin position="1"/>
        <end position="106"/>
    </location>
</feature>
<feature type="compositionally biased region" description="Basic and acidic residues" evidence="1">
    <location>
        <begin position="66"/>
        <end position="77"/>
    </location>
</feature>
<gene>
    <name evidence="2" type="ORF">NDU88_000925</name>
</gene>
<proteinExistence type="predicted"/>
<dbReference type="Proteomes" id="UP001066276">
    <property type="component" value="Chromosome 4_2"/>
</dbReference>
<evidence type="ECO:0000313" key="2">
    <source>
        <dbReference type="EMBL" id="KAJ1160423.1"/>
    </source>
</evidence>
<protein>
    <submittedName>
        <fullName evidence="2">Uncharacterized protein</fullName>
    </submittedName>
</protein>
<keyword evidence="3" id="KW-1185">Reference proteome</keyword>
<feature type="compositionally biased region" description="Low complexity" evidence="1">
    <location>
        <begin position="56"/>
        <end position="65"/>
    </location>
</feature>
<dbReference type="AlphaFoldDB" id="A0AAV7SB22"/>
<evidence type="ECO:0000313" key="3">
    <source>
        <dbReference type="Proteomes" id="UP001066276"/>
    </source>
</evidence>
<accession>A0AAV7SB22</accession>
<dbReference type="EMBL" id="JANPWB010000008">
    <property type="protein sequence ID" value="KAJ1160423.1"/>
    <property type="molecule type" value="Genomic_DNA"/>
</dbReference>
<feature type="compositionally biased region" description="Low complexity" evidence="1">
    <location>
        <begin position="15"/>
        <end position="24"/>
    </location>
</feature>